<evidence type="ECO:0000256" key="1">
    <source>
        <dbReference type="SAM" id="SignalP"/>
    </source>
</evidence>
<dbReference type="Gene3D" id="2.40.128.640">
    <property type="match status" value="1"/>
</dbReference>
<accession>A0ABT5KJK8</accession>
<name>A0ABT5KJK8_9BURK</name>
<dbReference type="InterPro" id="IPR039366">
    <property type="entry name" value="Pilotin"/>
</dbReference>
<dbReference type="InterPro" id="IPR007298">
    <property type="entry name" value="Cu-R_lipoprotein_NlpE"/>
</dbReference>
<dbReference type="EMBL" id="JAQQXT010000010">
    <property type="protein sequence ID" value="MDC8773130.1"/>
    <property type="molecule type" value="Genomic_DNA"/>
</dbReference>
<dbReference type="RefSeq" id="WP_273601307.1">
    <property type="nucleotide sequence ID" value="NZ_JAQQXT010000010.1"/>
</dbReference>
<proteinExistence type="predicted"/>
<comment type="caution">
    <text evidence="2">The sequence shown here is derived from an EMBL/GenBank/DDBJ whole genome shotgun (WGS) entry which is preliminary data.</text>
</comment>
<dbReference type="InterPro" id="IPR053196">
    <property type="entry name" value="Lipoprotein_YbaY-like"/>
</dbReference>
<reference evidence="2 3" key="1">
    <citation type="submission" date="2022-10" db="EMBL/GenBank/DDBJ databases">
        <title>Paucibacter sp. hw1 Genome sequencing.</title>
        <authorList>
            <person name="Park S."/>
        </authorList>
    </citation>
    <scope>NUCLEOTIDE SEQUENCE [LARGE SCALE GENOMIC DNA]</scope>
    <source>
        <strain evidence="3">hw1</strain>
    </source>
</reference>
<dbReference type="Pfam" id="PF04170">
    <property type="entry name" value="NlpE"/>
    <property type="match status" value="1"/>
</dbReference>
<gene>
    <name evidence="2" type="ORF">PRZ03_16200</name>
</gene>
<keyword evidence="2" id="KW-0449">Lipoprotein</keyword>
<dbReference type="PANTHER" id="PTHR38013:SF1">
    <property type="entry name" value="GLYCOPROTEIN_POLYSACCHARIDE METABOLISM"/>
    <property type="match status" value="1"/>
</dbReference>
<organism evidence="2 3">
    <name type="scientific">Roseateles albus</name>
    <dbReference type="NCBI Taxonomy" id="2987525"/>
    <lineage>
        <taxon>Bacteria</taxon>
        <taxon>Pseudomonadati</taxon>
        <taxon>Pseudomonadota</taxon>
        <taxon>Betaproteobacteria</taxon>
        <taxon>Burkholderiales</taxon>
        <taxon>Sphaerotilaceae</taxon>
        <taxon>Roseateles</taxon>
    </lineage>
</organism>
<dbReference type="Proteomes" id="UP001221189">
    <property type="component" value="Unassembled WGS sequence"/>
</dbReference>
<keyword evidence="1" id="KW-0732">Signal</keyword>
<dbReference type="PANTHER" id="PTHR38013">
    <property type="entry name" value="GLYCOPROTEIN/POLYSACCHARIDE METABOLISM"/>
    <property type="match status" value="1"/>
</dbReference>
<evidence type="ECO:0000313" key="3">
    <source>
        <dbReference type="Proteomes" id="UP001221189"/>
    </source>
</evidence>
<feature type="chain" id="PRO_5046154797" evidence="1">
    <location>
        <begin position="30"/>
        <end position="291"/>
    </location>
</feature>
<evidence type="ECO:0000313" key="2">
    <source>
        <dbReference type="EMBL" id="MDC8773130.1"/>
    </source>
</evidence>
<keyword evidence="3" id="KW-1185">Reference proteome</keyword>
<protein>
    <submittedName>
        <fullName evidence="2">YbaY family lipoprotein</fullName>
    </submittedName>
</protein>
<sequence>MKYRSALAFFTRAAAVLAALAFGPGLAIAAAPSGAASAGEGAMFEVQGRASYRERIALPPQAVFTVRIEDVSLADAPAKLMAELSRPLGRSQAALDFKLTVPKAQVDPRHRYALRATIHVDGQLRFTSIQHYPVLNAAPAQPLELQLQAVARSSVGQEPARQASGMAGLSLPQSFAGVLPCADCAGIAHTLTLLPDGVYRMRQSYLGKPGLPLLQQGRWSVSQAGSSPGPGYFHLKLLNEQQQSNYFLIQAQTAQTAELSLRQLDRQGQPFNSGANLLLRPLAALDLMESN</sequence>
<feature type="signal peptide" evidence="1">
    <location>
        <begin position="1"/>
        <end position="29"/>
    </location>
</feature>
<dbReference type="Pfam" id="PF09619">
    <property type="entry name" value="YscW"/>
    <property type="match status" value="1"/>
</dbReference>